<comment type="caution">
    <text evidence="3">The sequence shown here is derived from an EMBL/GenBank/DDBJ whole genome shotgun (WGS) entry which is preliminary data.</text>
</comment>
<feature type="coiled-coil region" evidence="1">
    <location>
        <begin position="85"/>
        <end position="173"/>
    </location>
</feature>
<proteinExistence type="predicted"/>
<evidence type="ECO:0000313" key="4">
    <source>
        <dbReference type="Proteomes" id="UP000471120"/>
    </source>
</evidence>
<dbReference type="Proteomes" id="UP000471120">
    <property type="component" value="Unassembled WGS sequence"/>
</dbReference>
<dbReference type="AlphaFoldDB" id="A0A6P2CDB4"/>
<dbReference type="EMBL" id="QRCM01000001">
    <property type="protein sequence ID" value="TXG90747.1"/>
    <property type="molecule type" value="Genomic_DNA"/>
</dbReference>
<reference evidence="3 4" key="1">
    <citation type="submission" date="2018-07" db="EMBL/GenBank/DDBJ databases">
        <title>Genome sequence of Rhodococcus rhodnii ATCC 35071 from Rhodnius prolixus.</title>
        <authorList>
            <person name="Patel V."/>
            <person name="Vogel K.J."/>
        </authorList>
    </citation>
    <scope>NUCLEOTIDE SEQUENCE [LARGE SCALE GENOMIC DNA]</scope>
    <source>
        <strain evidence="3 4">ATCC 35071</strain>
    </source>
</reference>
<feature type="domain" description="Putative T7SS secretion signal" evidence="2">
    <location>
        <begin position="16"/>
        <end position="191"/>
    </location>
</feature>
<dbReference type="RefSeq" id="WP_010838433.1">
    <property type="nucleotide sequence ID" value="NZ_QRCM01000001.1"/>
</dbReference>
<evidence type="ECO:0000259" key="2">
    <source>
        <dbReference type="Pfam" id="PF21725"/>
    </source>
</evidence>
<protein>
    <recommendedName>
        <fullName evidence="2">Putative T7SS secretion signal domain-containing protein</fullName>
    </recommendedName>
</protein>
<evidence type="ECO:0000256" key="1">
    <source>
        <dbReference type="SAM" id="Coils"/>
    </source>
</evidence>
<keyword evidence="1" id="KW-0175">Coiled coil</keyword>
<organism evidence="3 4">
    <name type="scientific">Rhodococcus rhodnii</name>
    <dbReference type="NCBI Taxonomy" id="38312"/>
    <lineage>
        <taxon>Bacteria</taxon>
        <taxon>Bacillati</taxon>
        <taxon>Actinomycetota</taxon>
        <taxon>Actinomycetes</taxon>
        <taxon>Mycobacteriales</taxon>
        <taxon>Nocardiaceae</taxon>
        <taxon>Rhodococcus</taxon>
    </lineage>
</organism>
<dbReference type="InterPro" id="IPR049082">
    <property type="entry name" value="T7SS_signal"/>
</dbReference>
<dbReference type="Pfam" id="PF21725">
    <property type="entry name" value="T7SS_signal"/>
    <property type="match status" value="1"/>
</dbReference>
<name>A0A6P2CDB4_9NOCA</name>
<gene>
    <name evidence="3" type="ORF">DW322_11590</name>
</gene>
<evidence type="ECO:0000313" key="3">
    <source>
        <dbReference type="EMBL" id="TXG90747.1"/>
    </source>
</evidence>
<dbReference type="Gene3D" id="1.10.287.1490">
    <property type="match status" value="1"/>
</dbReference>
<accession>A0A6P2CDB4</accession>
<sequence length="407" mass="42089">MTRPAFPALGFDPSPGNPSRVASLSDEMGAVAARLLSAKEALIRVGYSDGIWRGQAADAFRSKIGELPSYLDTAGTAMRRASDALGVWRDDLVSMQRDADRLEAEAAIARRNLEAAQSNPGLNEAGRTYDDAASLAAAQARLDAAVAQLAKARDELEALLDRAKMLFARHEELADLTARLLRQAADEAPEQSLLDKIIDAHKALLDGIIDFHLEIWEFIKENADLINEISNTLSTLSTVLGTASALTLAFPPLSGALGTASLALGVAALAGHAVAMSAGSENVTWTAIGMDAFGVATGGAGKIIGLYAESATAAGNLAHSAGKFAESGALLAQADNLIAVGTDLTKMSASASLATPVGMKAFGVEGATTIVDDIGEYLVPETPSELATTALTGPIVGPVINVVRGDR</sequence>